<evidence type="ECO:0000256" key="4">
    <source>
        <dbReference type="ARBA" id="ARBA00022989"/>
    </source>
</evidence>
<accession>A0A9W8N727</accession>
<feature type="transmembrane region" description="Helical" evidence="7">
    <location>
        <begin position="172"/>
        <end position="193"/>
    </location>
</feature>
<dbReference type="SUPFAM" id="SSF103473">
    <property type="entry name" value="MFS general substrate transporter"/>
    <property type="match status" value="1"/>
</dbReference>
<dbReference type="InterPro" id="IPR011701">
    <property type="entry name" value="MFS"/>
</dbReference>
<keyword evidence="2" id="KW-0813">Transport</keyword>
<sequence>MSPSETLVLPLTPPSDGDAMDSTPAEKKEDEDAQAESLAVDDRPHGLRLMVIVAALLLSIFLVALDLTIVATAIPRITDEFHSIDDIGWYAAAFFITLGVFQSTWGKAYKHLNLKWGFLLSVFLFEIGSLICAVSQNSTTLIVGRAIAGLGGAGITGGIYIIMAYIVPVAHLPIYIGSIGAVFSVASVAGPLLGGVFTGELTWRWCFYINLPVGGFAFVLVVLFLHMPKNVQIMPISIRDFLVTIDIPGIALCLGLLVAFTLALQWGGTALPWSSSRVIGLLVGFGVMVIVFSFLQWYMGENAMLVGRVLKQRTIAALSAYIFFLNATNFTLVYNIPQYFQVIKSLSATQSGIWNLPLIIPSAVFSFASGYALSRVGWYSLFLVVSAAALAVGAGLVYTLGFDSTLGEIIGYQILVGFGIGGGIQVPVTAAQAFSKPEDIPTVTAVILFFQLVSGAIWVAISQTILNNRLIASLAVSAPSISPQQVFQVGATDIQNTFHGPDLDHVLQAYLDGLKSAWALSIALAGITFLSGFFAEWKNLKGTKLEPVV</sequence>
<feature type="transmembrane region" description="Helical" evidence="7">
    <location>
        <begin position="87"/>
        <end position="104"/>
    </location>
</feature>
<keyword evidence="3 7" id="KW-0812">Transmembrane</keyword>
<feature type="transmembrane region" description="Helical" evidence="7">
    <location>
        <begin position="412"/>
        <end position="434"/>
    </location>
</feature>
<evidence type="ECO:0000256" key="7">
    <source>
        <dbReference type="SAM" id="Phobius"/>
    </source>
</evidence>
<gene>
    <name evidence="9" type="ORF">NPX13_g9149</name>
</gene>
<feature type="transmembrane region" description="Helical" evidence="7">
    <location>
        <begin position="205"/>
        <end position="227"/>
    </location>
</feature>
<dbReference type="InterPro" id="IPR020846">
    <property type="entry name" value="MFS_dom"/>
</dbReference>
<dbReference type="EMBL" id="JANPWZ010002169">
    <property type="protein sequence ID" value="KAJ3560888.1"/>
    <property type="molecule type" value="Genomic_DNA"/>
</dbReference>
<dbReference type="PROSITE" id="PS50850">
    <property type="entry name" value="MFS"/>
    <property type="match status" value="1"/>
</dbReference>
<dbReference type="VEuPathDB" id="FungiDB:F4678DRAFT_436560"/>
<feature type="transmembrane region" description="Helical" evidence="7">
    <location>
        <begin position="352"/>
        <end position="372"/>
    </location>
</feature>
<feature type="transmembrane region" description="Helical" evidence="7">
    <location>
        <begin position="116"/>
        <end position="134"/>
    </location>
</feature>
<feature type="transmembrane region" description="Helical" evidence="7">
    <location>
        <begin position="318"/>
        <end position="340"/>
    </location>
</feature>
<dbReference type="GO" id="GO:0022857">
    <property type="term" value="F:transmembrane transporter activity"/>
    <property type="evidence" value="ECO:0007669"/>
    <property type="project" value="InterPro"/>
</dbReference>
<feature type="transmembrane region" description="Helical" evidence="7">
    <location>
        <begin position="247"/>
        <end position="266"/>
    </location>
</feature>
<name>A0A9W8N727_9PEZI</name>
<comment type="subcellular location">
    <subcellularLocation>
        <location evidence="1">Membrane</location>
        <topology evidence="1">Multi-pass membrane protein</topology>
    </subcellularLocation>
</comment>
<evidence type="ECO:0000256" key="1">
    <source>
        <dbReference type="ARBA" id="ARBA00004141"/>
    </source>
</evidence>
<feature type="transmembrane region" description="Helical" evidence="7">
    <location>
        <begin position="440"/>
        <end position="461"/>
    </location>
</feature>
<evidence type="ECO:0000259" key="8">
    <source>
        <dbReference type="PROSITE" id="PS50850"/>
    </source>
</evidence>
<dbReference type="InterPro" id="IPR036259">
    <property type="entry name" value="MFS_trans_sf"/>
</dbReference>
<dbReference type="PANTHER" id="PTHR23501:SF177">
    <property type="entry name" value="MAJOR FACILITATOR SUPERFAMILY (MFS) PROFILE DOMAIN-CONTAINING PROTEIN-RELATED"/>
    <property type="match status" value="1"/>
</dbReference>
<keyword evidence="4 7" id="KW-1133">Transmembrane helix</keyword>
<feature type="transmembrane region" description="Helical" evidence="7">
    <location>
        <begin position="517"/>
        <end position="535"/>
    </location>
</feature>
<proteinExistence type="predicted"/>
<feature type="transmembrane region" description="Helical" evidence="7">
    <location>
        <begin position="146"/>
        <end position="166"/>
    </location>
</feature>
<keyword evidence="5 7" id="KW-0472">Membrane</keyword>
<protein>
    <recommendedName>
        <fullName evidence="8">Major facilitator superfamily (MFS) profile domain-containing protein</fullName>
    </recommendedName>
</protein>
<evidence type="ECO:0000256" key="5">
    <source>
        <dbReference type="ARBA" id="ARBA00023136"/>
    </source>
</evidence>
<dbReference type="Pfam" id="PF07690">
    <property type="entry name" value="MFS_1"/>
    <property type="match status" value="1"/>
</dbReference>
<feature type="region of interest" description="Disordered" evidence="6">
    <location>
        <begin position="1"/>
        <end position="32"/>
    </location>
</feature>
<evidence type="ECO:0000256" key="3">
    <source>
        <dbReference type="ARBA" id="ARBA00022692"/>
    </source>
</evidence>
<dbReference type="AlphaFoldDB" id="A0A9W8N727"/>
<evidence type="ECO:0000256" key="6">
    <source>
        <dbReference type="SAM" id="MobiDB-lite"/>
    </source>
</evidence>
<evidence type="ECO:0000313" key="9">
    <source>
        <dbReference type="EMBL" id="KAJ3560888.1"/>
    </source>
</evidence>
<dbReference type="FunFam" id="1.20.1720.10:FF:000012">
    <property type="entry name" value="MFS toxin efflux pump (AflT)"/>
    <property type="match status" value="1"/>
</dbReference>
<dbReference type="Proteomes" id="UP001148614">
    <property type="component" value="Unassembled WGS sequence"/>
</dbReference>
<feature type="transmembrane region" description="Helical" evidence="7">
    <location>
        <begin position="378"/>
        <end position="400"/>
    </location>
</feature>
<evidence type="ECO:0000313" key="10">
    <source>
        <dbReference type="Proteomes" id="UP001148614"/>
    </source>
</evidence>
<reference evidence="9" key="1">
    <citation type="submission" date="2022-07" db="EMBL/GenBank/DDBJ databases">
        <title>Genome Sequence of Xylaria arbuscula.</title>
        <authorList>
            <person name="Buettner E."/>
        </authorList>
    </citation>
    <scope>NUCLEOTIDE SEQUENCE</scope>
    <source>
        <strain evidence="9">VT107</strain>
    </source>
</reference>
<dbReference type="Gene3D" id="1.20.1250.20">
    <property type="entry name" value="MFS general substrate transporter like domains"/>
    <property type="match status" value="2"/>
</dbReference>
<dbReference type="CDD" id="cd17502">
    <property type="entry name" value="MFS_Azr1_MDR_like"/>
    <property type="match status" value="1"/>
</dbReference>
<dbReference type="PANTHER" id="PTHR23501">
    <property type="entry name" value="MAJOR FACILITATOR SUPERFAMILY"/>
    <property type="match status" value="1"/>
</dbReference>
<feature type="transmembrane region" description="Helical" evidence="7">
    <location>
        <begin position="49"/>
        <end position="75"/>
    </location>
</feature>
<organism evidence="9 10">
    <name type="scientific">Xylaria arbuscula</name>
    <dbReference type="NCBI Taxonomy" id="114810"/>
    <lineage>
        <taxon>Eukaryota</taxon>
        <taxon>Fungi</taxon>
        <taxon>Dikarya</taxon>
        <taxon>Ascomycota</taxon>
        <taxon>Pezizomycotina</taxon>
        <taxon>Sordariomycetes</taxon>
        <taxon>Xylariomycetidae</taxon>
        <taxon>Xylariales</taxon>
        <taxon>Xylariaceae</taxon>
        <taxon>Xylaria</taxon>
    </lineage>
</organism>
<feature type="transmembrane region" description="Helical" evidence="7">
    <location>
        <begin position="278"/>
        <end position="298"/>
    </location>
</feature>
<dbReference type="GO" id="GO:0005886">
    <property type="term" value="C:plasma membrane"/>
    <property type="evidence" value="ECO:0007669"/>
    <property type="project" value="TreeGrafter"/>
</dbReference>
<feature type="domain" description="Major facilitator superfamily (MFS) profile" evidence="8">
    <location>
        <begin position="52"/>
        <end position="540"/>
    </location>
</feature>
<comment type="caution">
    <text evidence="9">The sequence shown here is derived from an EMBL/GenBank/DDBJ whole genome shotgun (WGS) entry which is preliminary data.</text>
</comment>
<keyword evidence="10" id="KW-1185">Reference proteome</keyword>
<evidence type="ECO:0000256" key="2">
    <source>
        <dbReference type="ARBA" id="ARBA00022448"/>
    </source>
</evidence>